<organism evidence="3 4">
    <name type="scientific">Kushneria phyllosphaerae</name>
    <dbReference type="NCBI Taxonomy" id="2100822"/>
    <lineage>
        <taxon>Bacteria</taxon>
        <taxon>Pseudomonadati</taxon>
        <taxon>Pseudomonadota</taxon>
        <taxon>Gammaproteobacteria</taxon>
        <taxon>Oceanospirillales</taxon>
        <taxon>Halomonadaceae</taxon>
        <taxon>Kushneria</taxon>
    </lineage>
</organism>
<name>A0A2R8CHS7_9GAMM</name>
<keyword evidence="4" id="KW-1185">Reference proteome</keyword>
<dbReference type="Proteomes" id="UP000244934">
    <property type="component" value="Unassembled WGS sequence"/>
</dbReference>
<dbReference type="SUPFAM" id="SSF51556">
    <property type="entry name" value="Metallo-dependent hydrolases"/>
    <property type="match status" value="1"/>
</dbReference>
<dbReference type="SUPFAM" id="SSF51338">
    <property type="entry name" value="Composite domain of metallo-dependent hydrolases"/>
    <property type="match status" value="1"/>
</dbReference>
<dbReference type="RefSeq" id="WP_165814123.1">
    <property type="nucleotide sequence ID" value="NZ_ONZI01000001.1"/>
</dbReference>
<dbReference type="InterPro" id="IPR011059">
    <property type="entry name" value="Metal-dep_hydrolase_composite"/>
</dbReference>
<dbReference type="EC" id="3.5.1.91" evidence="3"/>
<dbReference type="InterPro" id="IPR033932">
    <property type="entry name" value="YtcJ-like"/>
</dbReference>
<keyword evidence="1" id="KW-0732">Signal</keyword>
<gene>
    <name evidence="3" type="primary">nfdA</name>
    <name evidence="3" type="ORF">KSP9073_00429</name>
</gene>
<proteinExistence type="predicted"/>
<feature type="domain" description="Amidohydrolase 3" evidence="2">
    <location>
        <begin position="73"/>
        <end position="559"/>
    </location>
</feature>
<dbReference type="Pfam" id="PF07969">
    <property type="entry name" value="Amidohydro_3"/>
    <property type="match status" value="1"/>
</dbReference>
<dbReference type="InterPro" id="IPR013108">
    <property type="entry name" value="Amidohydro_3"/>
</dbReference>
<dbReference type="PANTHER" id="PTHR22642:SF2">
    <property type="entry name" value="PROTEIN LONG AFTER FAR-RED 3"/>
    <property type="match status" value="1"/>
</dbReference>
<dbReference type="EMBL" id="ONZI01000001">
    <property type="protein sequence ID" value="SPJ32429.1"/>
    <property type="molecule type" value="Genomic_DNA"/>
</dbReference>
<dbReference type="Gene3D" id="3.20.20.140">
    <property type="entry name" value="Metal-dependent hydrolases"/>
    <property type="match status" value="1"/>
</dbReference>
<evidence type="ECO:0000256" key="1">
    <source>
        <dbReference type="SAM" id="SignalP"/>
    </source>
</evidence>
<dbReference type="GO" id="GO:0016810">
    <property type="term" value="F:hydrolase activity, acting on carbon-nitrogen (but not peptide) bonds"/>
    <property type="evidence" value="ECO:0007669"/>
    <property type="project" value="InterPro"/>
</dbReference>
<evidence type="ECO:0000259" key="2">
    <source>
        <dbReference type="Pfam" id="PF07969"/>
    </source>
</evidence>
<sequence length="563" mass="60976">MKTWLTLALCAVACQTGSAQAASDVADRVYQHGNIETQDDRRTRAEALAIKDGVFLAVGSDQAISGYIGPSTEVVDLQGKTVMPGLIDAHGHYVRGFQRALFNCDFPSSTPAPAIAEKVEACVKRAKPGEWVVGGAWASSHANTGGVNKAVLDAVSPDNPVYLLDDTGHNGYVNSKALAAAGFTREKAREMPAIVTDDQGEPTGILQEDAAGALTRIIPPMSDEKYQAVVKHAVEMANRYGITTFVEARTDRPTIKAYHDVDEQTGLTARVVAFLQYDTDFNESRETQRETVAQRQSYLSKNVDANNAKFYLDGVPPAFTAALLNPYQTEALHEHHLPDDFRGHLRMTPEALRKDAIELDRQGITLKFHAAGDAAVREALDALEAVRQANPNGHLHHSIAHVGMASPQDLARFKPLDVTADIAPPIWIEGPYSDTMTEVIGKARYARTPPTAELLKAGATIAYGSDWPSIAASINPWPSLASMVHRDIGPEQSIPLQDAIDTMTRGGAWSVNQSAEIGSIEPGKSADMIVIDRDPLAIPVEDIAKTQVLTTVFRGRTVYQRDE</sequence>
<dbReference type="Gene3D" id="2.30.40.10">
    <property type="entry name" value="Urease, subunit C, domain 1"/>
    <property type="match status" value="1"/>
</dbReference>
<accession>A0A2R8CHS7</accession>
<dbReference type="CDD" id="cd01300">
    <property type="entry name" value="YtcJ_like"/>
    <property type="match status" value="1"/>
</dbReference>
<dbReference type="Gene3D" id="3.10.310.70">
    <property type="match status" value="1"/>
</dbReference>
<evidence type="ECO:0000313" key="4">
    <source>
        <dbReference type="Proteomes" id="UP000244934"/>
    </source>
</evidence>
<keyword evidence="3" id="KW-0378">Hydrolase</keyword>
<reference evidence="4" key="1">
    <citation type="submission" date="2018-03" db="EMBL/GenBank/DDBJ databases">
        <authorList>
            <person name="Navarro De La Torre S."/>
        </authorList>
    </citation>
    <scope>NUCLEOTIDE SEQUENCE [LARGE SCALE GENOMIC DNA]</scope>
    <source>
        <strain evidence="4">EAod3</strain>
    </source>
</reference>
<protein>
    <submittedName>
        <fullName evidence="3">N-substituted formamide deformylase</fullName>
        <ecNumber evidence="3">3.5.1.91</ecNumber>
    </submittedName>
</protein>
<dbReference type="InterPro" id="IPR032466">
    <property type="entry name" value="Metal_Hydrolase"/>
</dbReference>
<feature type="chain" id="PRO_5015339309" evidence="1">
    <location>
        <begin position="22"/>
        <end position="563"/>
    </location>
</feature>
<feature type="signal peptide" evidence="1">
    <location>
        <begin position="1"/>
        <end position="21"/>
    </location>
</feature>
<evidence type="ECO:0000313" key="3">
    <source>
        <dbReference type="EMBL" id="SPJ32429.1"/>
    </source>
</evidence>
<dbReference type="PANTHER" id="PTHR22642">
    <property type="entry name" value="IMIDAZOLONEPROPIONASE"/>
    <property type="match status" value="1"/>
</dbReference>
<dbReference type="AlphaFoldDB" id="A0A2R8CHS7"/>